<proteinExistence type="predicted"/>
<accession>A0A3B1C1Y8</accession>
<sequence>MILGGVVSSVGVYWTNKLENSREKKPKKLVVISLMFIYKLKMESVDFVIEKIPIIPCDKILEYSRFYDLVILGLRTYFQLETFDKKGIFLSELLNYSVIHILAVHETYMKIKNILIAYNSNFVASKALQRFVHLAAVKDYNSILLTSSNKNDEASYNQIKAVSYFGSYGIKNIKVIIADKCINQEIKNNYIKGADLFVVVVHLKIEFKDLFCRQFNIRIDK</sequence>
<evidence type="ECO:0000313" key="1">
    <source>
        <dbReference type="EMBL" id="VAX24209.1"/>
    </source>
</evidence>
<dbReference type="EMBL" id="UOGD01000270">
    <property type="protein sequence ID" value="VAX24209.1"/>
    <property type="molecule type" value="Genomic_DNA"/>
</dbReference>
<reference evidence="1" key="1">
    <citation type="submission" date="2018-06" db="EMBL/GenBank/DDBJ databases">
        <authorList>
            <person name="Zhirakovskaya E."/>
        </authorList>
    </citation>
    <scope>NUCLEOTIDE SEQUENCE</scope>
</reference>
<dbReference type="AlphaFoldDB" id="A0A3B1C1Y8"/>
<name>A0A3B1C1Y8_9ZZZZ</name>
<dbReference type="Gene3D" id="3.40.50.12370">
    <property type="match status" value="1"/>
</dbReference>
<protein>
    <submittedName>
        <fullName evidence="1">Uncharacterized protein</fullName>
    </submittedName>
</protein>
<gene>
    <name evidence="1" type="ORF">MNBD_IGNAVI01-2610</name>
</gene>
<organism evidence="1">
    <name type="scientific">hydrothermal vent metagenome</name>
    <dbReference type="NCBI Taxonomy" id="652676"/>
    <lineage>
        <taxon>unclassified sequences</taxon>
        <taxon>metagenomes</taxon>
        <taxon>ecological metagenomes</taxon>
    </lineage>
</organism>